<proteinExistence type="predicted"/>
<gene>
    <name evidence="2" type="ORF">PVAND_004713</name>
</gene>
<evidence type="ECO:0000313" key="3">
    <source>
        <dbReference type="Proteomes" id="UP001107558"/>
    </source>
</evidence>
<accession>A0A9J6BYX9</accession>
<dbReference type="EMBL" id="JADBJN010000002">
    <property type="protein sequence ID" value="KAG5674763.1"/>
    <property type="molecule type" value="Genomic_DNA"/>
</dbReference>
<organism evidence="2 3">
    <name type="scientific">Polypedilum vanderplanki</name>
    <name type="common">Sleeping chironomid midge</name>
    <dbReference type="NCBI Taxonomy" id="319348"/>
    <lineage>
        <taxon>Eukaryota</taxon>
        <taxon>Metazoa</taxon>
        <taxon>Ecdysozoa</taxon>
        <taxon>Arthropoda</taxon>
        <taxon>Hexapoda</taxon>
        <taxon>Insecta</taxon>
        <taxon>Pterygota</taxon>
        <taxon>Neoptera</taxon>
        <taxon>Endopterygota</taxon>
        <taxon>Diptera</taxon>
        <taxon>Nematocera</taxon>
        <taxon>Chironomoidea</taxon>
        <taxon>Chironomidae</taxon>
        <taxon>Chironominae</taxon>
        <taxon>Polypedilum</taxon>
        <taxon>Polypedilum</taxon>
    </lineage>
</organism>
<feature type="transmembrane region" description="Helical" evidence="1">
    <location>
        <begin position="32"/>
        <end position="50"/>
    </location>
</feature>
<name>A0A9J6BYX9_POLVA</name>
<keyword evidence="1" id="KW-0472">Membrane</keyword>
<sequence>MPKIHEKETISQLPIKPRRTKGTYSYKLRNRFAASVLAVATLIGIGYSFLPSTDKVRKYTIENWYQESDWHKQRRSKLAPFVEKHDLQSSYSPPVIFGDNDSIAIQNAMKLIDPLNVKSDQ</sequence>
<dbReference type="OrthoDB" id="10413230at2759"/>
<comment type="caution">
    <text evidence="2">The sequence shown here is derived from an EMBL/GenBank/DDBJ whole genome shotgun (WGS) entry which is preliminary data.</text>
</comment>
<protein>
    <submittedName>
        <fullName evidence="2">Uncharacterized protein</fullName>
    </submittedName>
</protein>
<keyword evidence="3" id="KW-1185">Reference proteome</keyword>
<keyword evidence="1" id="KW-0812">Transmembrane</keyword>
<reference evidence="2" key="1">
    <citation type="submission" date="2021-03" db="EMBL/GenBank/DDBJ databases">
        <title>Chromosome level genome of the anhydrobiotic midge Polypedilum vanderplanki.</title>
        <authorList>
            <person name="Yoshida Y."/>
            <person name="Kikawada T."/>
            <person name="Gusev O."/>
        </authorList>
    </citation>
    <scope>NUCLEOTIDE SEQUENCE</scope>
    <source>
        <strain evidence="2">NIAS01</strain>
        <tissue evidence="2">Whole body or cell culture</tissue>
    </source>
</reference>
<dbReference type="AlphaFoldDB" id="A0A9J6BYX9"/>
<evidence type="ECO:0000256" key="1">
    <source>
        <dbReference type="SAM" id="Phobius"/>
    </source>
</evidence>
<keyword evidence="1" id="KW-1133">Transmembrane helix</keyword>
<evidence type="ECO:0000313" key="2">
    <source>
        <dbReference type="EMBL" id="KAG5674763.1"/>
    </source>
</evidence>
<dbReference type="Proteomes" id="UP001107558">
    <property type="component" value="Chromosome 2"/>
</dbReference>